<evidence type="ECO:0008006" key="4">
    <source>
        <dbReference type="Google" id="ProtNLM"/>
    </source>
</evidence>
<feature type="repeat" description="ANK" evidence="1">
    <location>
        <begin position="234"/>
        <end position="262"/>
    </location>
</feature>
<evidence type="ECO:0000256" key="1">
    <source>
        <dbReference type="PROSITE-ProRule" id="PRU00023"/>
    </source>
</evidence>
<dbReference type="EMBL" id="JAUIQD010000002">
    <property type="protein sequence ID" value="KAK3360005.1"/>
    <property type="molecule type" value="Genomic_DNA"/>
</dbReference>
<gene>
    <name evidence="2" type="ORF">B0T25DRAFT_117468</name>
</gene>
<dbReference type="SUPFAM" id="SSF48403">
    <property type="entry name" value="Ankyrin repeat"/>
    <property type="match status" value="1"/>
</dbReference>
<comment type="caution">
    <text evidence="2">The sequence shown here is derived from an EMBL/GenBank/DDBJ whole genome shotgun (WGS) entry which is preliminary data.</text>
</comment>
<sequence length="284" mass="31238">MPEANKNSSACSCNGGTTQFKTLATTLSSAILASTSSPWSPSAVLQNFFMAITPWRYPGPLLKVQSNPWIAAFLNAIMLEEHPGRHHEMAGRLCGLSGGAGFTDALVLHLFLLSNNFLHWKIVDHDKQILGMLDELALNKISFQTLFAVQNITAAAIMEKVFPTILRSKDLNYLRIFLEAGVDPNTAPSLEYHVSFKLGDRQCPLDFAAGIKDHNLSCKIAHLLISHGAKVNKEGVEALMIAVRMANRELARVLISAGAHFDQAMLSNIFKRDRIHGTTHFTQC</sequence>
<dbReference type="Proteomes" id="UP001275084">
    <property type="component" value="Unassembled WGS sequence"/>
</dbReference>
<keyword evidence="1" id="KW-0040">ANK repeat</keyword>
<keyword evidence="3" id="KW-1185">Reference proteome</keyword>
<dbReference type="AlphaFoldDB" id="A0AAJ0MI77"/>
<name>A0AAJ0MI77_9PEZI</name>
<proteinExistence type="predicted"/>
<dbReference type="PROSITE" id="PS50088">
    <property type="entry name" value="ANK_REPEAT"/>
    <property type="match status" value="1"/>
</dbReference>
<reference evidence="2" key="2">
    <citation type="submission" date="2023-06" db="EMBL/GenBank/DDBJ databases">
        <authorList>
            <consortium name="Lawrence Berkeley National Laboratory"/>
            <person name="Haridas S."/>
            <person name="Hensen N."/>
            <person name="Bonometti L."/>
            <person name="Westerberg I."/>
            <person name="Brannstrom I.O."/>
            <person name="Guillou S."/>
            <person name="Cros-Aarteil S."/>
            <person name="Calhoun S."/>
            <person name="Kuo A."/>
            <person name="Mondo S."/>
            <person name="Pangilinan J."/>
            <person name="Riley R."/>
            <person name="Labutti K."/>
            <person name="Andreopoulos B."/>
            <person name="Lipzen A."/>
            <person name="Chen C."/>
            <person name="Yanf M."/>
            <person name="Daum C."/>
            <person name="Ng V."/>
            <person name="Clum A."/>
            <person name="Steindorff A."/>
            <person name="Ohm R."/>
            <person name="Martin F."/>
            <person name="Silar P."/>
            <person name="Natvig D."/>
            <person name="Lalanne C."/>
            <person name="Gautier V."/>
            <person name="Ament-Velasquez S.L."/>
            <person name="Kruys A."/>
            <person name="Hutchinson M.I."/>
            <person name="Powell A.J."/>
            <person name="Barry K."/>
            <person name="Miller A.N."/>
            <person name="Grigoriev I.V."/>
            <person name="Debuchy R."/>
            <person name="Gladieux P."/>
            <person name="Thoren M.H."/>
            <person name="Johannesson H."/>
        </authorList>
    </citation>
    <scope>NUCLEOTIDE SEQUENCE</scope>
    <source>
        <strain evidence="2">CBS 955.72</strain>
    </source>
</reference>
<dbReference type="InterPro" id="IPR036770">
    <property type="entry name" value="Ankyrin_rpt-contain_sf"/>
</dbReference>
<dbReference type="PROSITE" id="PS50297">
    <property type="entry name" value="ANK_REP_REGION"/>
    <property type="match status" value="1"/>
</dbReference>
<protein>
    <recommendedName>
        <fullName evidence="4">Ankyrin repeat protein</fullName>
    </recommendedName>
</protein>
<dbReference type="InterPro" id="IPR002110">
    <property type="entry name" value="Ankyrin_rpt"/>
</dbReference>
<accession>A0AAJ0MI77</accession>
<organism evidence="2 3">
    <name type="scientific">Lasiosphaeria hispida</name>
    <dbReference type="NCBI Taxonomy" id="260671"/>
    <lineage>
        <taxon>Eukaryota</taxon>
        <taxon>Fungi</taxon>
        <taxon>Dikarya</taxon>
        <taxon>Ascomycota</taxon>
        <taxon>Pezizomycotina</taxon>
        <taxon>Sordariomycetes</taxon>
        <taxon>Sordariomycetidae</taxon>
        <taxon>Sordariales</taxon>
        <taxon>Lasiosphaeriaceae</taxon>
        <taxon>Lasiosphaeria</taxon>
    </lineage>
</organism>
<dbReference type="Gene3D" id="1.25.40.20">
    <property type="entry name" value="Ankyrin repeat-containing domain"/>
    <property type="match status" value="1"/>
</dbReference>
<evidence type="ECO:0000313" key="2">
    <source>
        <dbReference type="EMBL" id="KAK3360005.1"/>
    </source>
</evidence>
<reference evidence="2" key="1">
    <citation type="journal article" date="2023" name="Mol. Phylogenet. Evol.">
        <title>Genome-scale phylogeny and comparative genomics of the fungal order Sordariales.</title>
        <authorList>
            <person name="Hensen N."/>
            <person name="Bonometti L."/>
            <person name="Westerberg I."/>
            <person name="Brannstrom I.O."/>
            <person name="Guillou S."/>
            <person name="Cros-Aarteil S."/>
            <person name="Calhoun S."/>
            <person name="Haridas S."/>
            <person name="Kuo A."/>
            <person name="Mondo S."/>
            <person name="Pangilinan J."/>
            <person name="Riley R."/>
            <person name="LaButti K."/>
            <person name="Andreopoulos B."/>
            <person name="Lipzen A."/>
            <person name="Chen C."/>
            <person name="Yan M."/>
            <person name="Daum C."/>
            <person name="Ng V."/>
            <person name="Clum A."/>
            <person name="Steindorff A."/>
            <person name="Ohm R.A."/>
            <person name="Martin F."/>
            <person name="Silar P."/>
            <person name="Natvig D.O."/>
            <person name="Lalanne C."/>
            <person name="Gautier V."/>
            <person name="Ament-Velasquez S.L."/>
            <person name="Kruys A."/>
            <person name="Hutchinson M.I."/>
            <person name="Powell A.J."/>
            <person name="Barry K."/>
            <person name="Miller A.N."/>
            <person name="Grigoriev I.V."/>
            <person name="Debuchy R."/>
            <person name="Gladieux P."/>
            <person name="Hiltunen Thoren M."/>
            <person name="Johannesson H."/>
        </authorList>
    </citation>
    <scope>NUCLEOTIDE SEQUENCE</scope>
    <source>
        <strain evidence="2">CBS 955.72</strain>
    </source>
</reference>
<evidence type="ECO:0000313" key="3">
    <source>
        <dbReference type="Proteomes" id="UP001275084"/>
    </source>
</evidence>